<protein>
    <submittedName>
        <fullName evidence="2">Unannotated protein</fullName>
    </submittedName>
</protein>
<dbReference type="Pfam" id="PF07883">
    <property type="entry name" value="Cupin_2"/>
    <property type="match status" value="1"/>
</dbReference>
<feature type="domain" description="Cupin type-2" evidence="1">
    <location>
        <begin position="50"/>
        <end position="117"/>
    </location>
</feature>
<dbReference type="InterPro" id="IPR014710">
    <property type="entry name" value="RmlC-like_jellyroll"/>
</dbReference>
<dbReference type="SUPFAM" id="SSF51182">
    <property type="entry name" value="RmlC-like cupins"/>
    <property type="match status" value="1"/>
</dbReference>
<accession>A0A6J6DYU2</accession>
<dbReference type="InterPro" id="IPR011051">
    <property type="entry name" value="RmlC_Cupin_sf"/>
</dbReference>
<evidence type="ECO:0000313" key="2">
    <source>
        <dbReference type="EMBL" id="CAB4569370.1"/>
    </source>
</evidence>
<name>A0A6J6DYU2_9ZZZZ</name>
<reference evidence="2" key="1">
    <citation type="submission" date="2020-05" db="EMBL/GenBank/DDBJ databases">
        <authorList>
            <person name="Chiriac C."/>
            <person name="Salcher M."/>
            <person name="Ghai R."/>
            <person name="Kavagutti S V."/>
        </authorList>
    </citation>
    <scope>NUCLEOTIDE SEQUENCE</scope>
</reference>
<dbReference type="Gene3D" id="2.60.120.10">
    <property type="entry name" value="Jelly Rolls"/>
    <property type="match status" value="1"/>
</dbReference>
<gene>
    <name evidence="2" type="ORF">UFOPK1684_00614</name>
</gene>
<dbReference type="EMBL" id="CAEZTM010000021">
    <property type="protein sequence ID" value="CAB4569370.1"/>
    <property type="molecule type" value="Genomic_DNA"/>
</dbReference>
<proteinExistence type="predicted"/>
<organism evidence="2">
    <name type="scientific">freshwater metagenome</name>
    <dbReference type="NCBI Taxonomy" id="449393"/>
    <lineage>
        <taxon>unclassified sequences</taxon>
        <taxon>metagenomes</taxon>
        <taxon>ecological metagenomes</taxon>
    </lineage>
</organism>
<sequence length="142" mass="15652">MSSFSVTELGPLGSWRDYVGGFRPDTTRSGRRVVDHETTGDVIGLTANSYEPGEEVGYWHVHSILEEVYVFLEGEGQMGLDSEVVDVRAGTVVQVSPGVMRTWRALPESPTNLKWICIRAGQKPLPAVPDDAEPLRGLPMPW</sequence>
<evidence type="ECO:0000259" key="1">
    <source>
        <dbReference type="Pfam" id="PF07883"/>
    </source>
</evidence>
<dbReference type="InterPro" id="IPR013096">
    <property type="entry name" value="Cupin_2"/>
</dbReference>
<dbReference type="AlphaFoldDB" id="A0A6J6DYU2"/>